<dbReference type="InterPro" id="IPR035952">
    <property type="entry name" value="Rhomboid-like_sf"/>
</dbReference>
<dbReference type="InterPro" id="IPR022764">
    <property type="entry name" value="Peptidase_S54_rhomboid_dom"/>
</dbReference>
<feature type="transmembrane region" description="Helical" evidence="5">
    <location>
        <begin position="143"/>
        <end position="163"/>
    </location>
</feature>
<keyword evidence="2 5" id="KW-0812">Transmembrane</keyword>
<feature type="transmembrane region" description="Helical" evidence="5">
    <location>
        <begin position="41"/>
        <end position="63"/>
    </location>
</feature>
<feature type="transmembrane region" description="Helical" evidence="5">
    <location>
        <begin position="106"/>
        <end position="123"/>
    </location>
</feature>
<evidence type="ECO:0000313" key="7">
    <source>
        <dbReference type="EMBL" id="CCQ37034.1"/>
    </source>
</evidence>
<keyword evidence="4 5" id="KW-0472">Membrane</keyword>
<dbReference type="AlphaFoldDB" id="M1Y3F9"/>
<dbReference type="GeneID" id="14651564"/>
<dbReference type="Pfam" id="PF01694">
    <property type="entry name" value="Rhomboid"/>
    <property type="match status" value="1"/>
</dbReference>
<accession>M1Y3F9</accession>
<evidence type="ECO:0000256" key="5">
    <source>
        <dbReference type="SAM" id="Phobius"/>
    </source>
</evidence>
<proteinExistence type="predicted"/>
<keyword evidence="3 5" id="KW-1133">Transmembrane helix</keyword>
<dbReference type="HOGENOM" id="CLU_037598_0_0_2"/>
<protein>
    <submittedName>
        <fullName evidence="7">Probable rhomboid family protease</fullName>
        <ecNumber evidence="7">3.4.21.105</ecNumber>
    </submittedName>
</protein>
<feature type="transmembrane region" description="Helical" evidence="5">
    <location>
        <begin position="83"/>
        <end position="99"/>
    </location>
</feature>
<sequence length="548" mass="58010">MDSSALMWHSALVAGVVVSLATLVYVSRPGGRWGAIARKRLVMGLPWGTLVAVAGVACFYLFVQDGLANPRNPLEIPFRAYSYFYPLGILTSGFAHTSLGHVTSNLLGTLVFGSLAEYAWSHFPRRRGRSSFASLGSNPFVRIAAWTLGAAGAAVATSTFGLGPVIGFSGALFAFVGFALVRFPIATVVAALSTRVVTQLYNAIRVPEVQQSAAETFSRPWWAGIAIQGHAVGLLLGVVAGTALLYRRDVRPTPEHVWLAALAFAVDRGLWAVYLPEGSETYRLFRALGMAAVFVLAAIVAGGTSATTRALLPSVDLSRRDVAFGVVFAALVAVAFVGVPLNLSAVEDPTAGVGEADAVEVGDYTVLYAEGVENRFVSSVPVPGGENRTENRVKSSGLIVVSERRNIWWEEVSAARLESAGAATIRVGGLAWSEDVRATRTTWAVAGGNATYHVRLGLAAENSSDRPVVFRADPVEADAVVDGRRLSIAPAGDGFEVAVSRRNETLGRAAIPPGNGTVTTGGVTLFRENRNLFAERGLTRVRIARRAG</sequence>
<dbReference type="RefSeq" id="WP_015409797.1">
    <property type="nucleotide sequence ID" value="NC_020388.1"/>
</dbReference>
<evidence type="ECO:0000256" key="2">
    <source>
        <dbReference type="ARBA" id="ARBA00022692"/>
    </source>
</evidence>
<dbReference type="EMBL" id="HF582854">
    <property type="protein sequence ID" value="CCQ37034.1"/>
    <property type="molecule type" value="Genomic_DNA"/>
</dbReference>
<dbReference type="EC" id="3.4.21.105" evidence="7"/>
<feature type="transmembrane region" description="Helical" evidence="5">
    <location>
        <begin position="257"/>
        <end position="275"/>
    </location>
</feature>
<dbReference type="GO" id="GO:0006508">
    <property type="term" value="P:proteolysis"/>
    <property type="evidence" value="ECO:0007669"/>
    <property type="project" value="UniProtKB-KW"/>
</dbReference>
<gene>
    <name evidence="7" type="ordered locus">Nmlp_2883</name>
</gene>
<dbReference type="Gene3D" id="1.20.1540.10">
    <property type="entry name" value="Rhomboid-like"/>
    <property type="match status" value="1"/>
</dbReference>
<reference evidence="7 8" key="1">
    <citation type="journal article" date="2013" name="Genome Announc.">
        <title>Genome of the haloarchaeon Natronomonas moolapensis, a neutrophilic member of a previously haloalkaliphilic genus.</title>
        <authorList>
            <person name="Dyall-Smith M.L."/>
            <person name="Pfeiffer F."/>
            <person name="Oberwinkler T."/>
            <person name="Klee K."/>
            <person name="Rampp M."/>
            <person name="Palm P."/>
            <person name="Gross K."/>
            <person name="Schuster S.C."/>
            <person name="Oesterhelt D."/>
        </authorList>
    </citation>
    <scope>NUCLEOTIDE SEQUENCE [LARGE SCALE GENOMIC DNA]</scope>
    <source>
        <strain evidence="8">DSM 18674 / JCM 14361 / 8.8.11</strain>
    </source>
</reference>
<feature type="transmembrane region" description="Helical" evidence="5">
    <location>
        <begin position="287"/>
        <end position="312"/>
    </location>
</feature>
<feature type="transmembrane region" description="Helical" evidence="5">
    <location>
        <begin position="324"/>
        <end position="343"/>
    </location>
</feature>
<keyword evidence="8" id="KW-1185">Reference proteome</keyword>
<evidence type="ECO:0000256" key="3">
    <source>
        <dbReference type="ARBA" id="ARBA00022989"/>
    </source>
</evidence>
<comment type="subcellular location">
    <subcellularLocation>
        <location evidence="1">Membrane</location>
        <topology evidence="1">Multi-pass membrane protein</topology>
    </subcellularLocation>
</comment>
<feature type="transmembrane region" description="Helical" evidence="5">
    <location>
        <begin position="6"/>
        <end position="26"/>
    </location>
</feature>
<dbReference type="KEGG" id="nmo:Nmlp_2883"/>
<dbReference type="OrthoDB" id="205691at2157"/>
<dbReference type="GO" id="GO:0016020">
    <property type="term" value="C:membrane"/>
    <property type="evidence" value="ECO:0007669"/>
    <property type="project" value="UniProtKB-SubCell"/>
</dbReference>
<keyword evidence="7" id="KW-0645">Protease</keyword>
<keyword evidence="7" id="KW-0378">Hydrolase</keyword>
<dbReference type="Proteomes" id="UP000011867">
    <property type="component" value="Chromosome"/>
</dbReference>
<feature type="domain" description="Peptidase S54 rhomboid" evidence="6">
    <location>
        <begin position="89"/>
        <end position="246"/>
    </location>
</feature>
<organism evidence="7 8">
    <name type="scientific">Natronomonas moolapensis (strain DSM 18674 / CECT 7526 / JCM 14361 / 8.8.11)</name>
    <dbReference type="NCBI Taxonomy" id="268739"/>
    <lineage>
        <taxon>Archaea</taxon>
        <taxon>Methanobacteriati</taxon>
        <taxon>Methanobacteriota</taxon>
        <taxon>Stenosarchaea group</taxon>
        <taxon>Halobacteria</taxon>
        <taxon>Halobacteriales</taxon>
        <taxon>Natronomonadaceae</taxon>
        <taxon>Natronomonas</taxon>
    </lineage>
</organism>
<feature type="transmembrane region" description="Helical" evidence="5">
    <location>
        <begin position="221"/>
        <end position="245"/>
    </location>
</feature>
<name>M1Y3F9_NATM8</name>
<evidence type="ECO:0000256" key="1">
    <source>
        <dbReference type="ARBA" id="ARBA00004141"/>
    </source>
</evidence>
<evidence type="ECO:0000313" key="8">
    <source>
        <dbReference type="Proteomes" id="UP000011867"/>
    </source>
</evidence>
<dbReference type="eggNOG" id="arCOG01771">
    <property type="taxonomic scope" value="Archaea"/>
</dbReference>
<feature type="transmembrane region" description="Helical" evidence="5">
    <location>
        <begin position="170"/>
        <end position="192"/>
    </location>
</feature>
<evidence type="ECO:0000256" key="4">
    <source>
        <dbReference type="ARBA" id="ARBA00023136"/>
    </source>
</evidence>
<dbReference type="GO" id="GO:0004252">
    <property type="term" value="F:serine-type endopeptidase activity"/>
    <property type="evidence" value="ECO:0007669"/>
    <property type="project" value="InterPro"/>
</dbReference>
<dbReference type="SUPFAM" id="SSF144091">
    <property type="entry name" value="Rhomboid-like"/>
    <property type="match status" value="1"/>
</dbReference>
<evidence type="ECO:0000259" key="6">
    <source>
        <dbReference type="Pfam" id="PF01694"/>
    </source>
</evidence>